<comment type="caution">
    <text evidence="1">The sequence shown here is derived from an EMBL/GenBank/DDBJ whole genome shotgun (WGS) entry which is preliminary data.</text>
</comment>
<dbReference type="EMBL" id="JBEDNQ010000004">
    <property type="protein sequence ID" value="MEQ3551161.1"/>
    <property type="molecule type" value="Genomic_DNA"/>
</dbReference>
<evidence type="ECO:0000313" key="1">
    <source>
        <dbReference type="EMBL" id="MEQ3551161.1"/>
    </source>
</evidence>
<name>A0ABV1K9J6_9PSEU</name>
<sequence>MTLARWENYRCRKFIVSDHGTLLFARTIGDGAALSVRASVILYPYDAVFNEVDDYCRSVCWSEQHSTILDDRTMTFHRCWFTILDLYPDCPGVDCDHRRETWSQAYASATPY</sequence>
<organism evidence="1 2">
    <name type="scientific">Pseudonocardia nematodicida</name>
    <dbReference type="NCBI Taxonomy" id="1206997"/>
    <lineage>
        <taxon>Bacteria</taxon>
        <taxon>Bacillati</taxon>
        <taxon>Actinomycetota</taxon>
        <taxon>Actinomycetes</taxon>
        <taxon>Pseudonocardiales</taxon>
        <taxon>Pseudonocardiaceae</taxon>
        <taxon>Pseudonocardia</taxon>
    </lineage>
</organism>
<dbReference type="RefSeq" id="WP_349298227.1">
    <property type="nucleotide sequence ID" value="NZ_JBEDNQ010000004.1"/>
</dbReference>
<gene>
    <name evidence="1" type="ORF">WIS52_11830</name>
</gene>
<dbReference type="Proteomes" id="UP001494902">
    <property type="component" value="Unassembled WGS sequence"/>
</dbReference>
<reference evidence="1 2" key="1">
    <citation type="submission" date="2024-03" db="EMBL/GenBank/DDBJ databases">
        <title>Draft genome sequence of Pseudonocardia nematodicida JCM 31783.</title>
        <authorList>
            <person name="Butdee W."/>
            <person name="Duangmal K."/>
        </authorList>
    </citation>
    <scope>NUCLEOTIDE SEQUENCE [LARGE SCALE GENOMIC DNA]</scope>
    <source>
        <strain evidence="1 2">JCM 31783</strain>
    </source>
</reference>
<keyword evidence="2" id="KW-1185">Reference proteome</keyword>
<accession>A0ABV1K9J6</accession>
<protein>
    <submittedName>
        <fullName evidence="1">Uncharacterized protein</fullName>
    </submittedName>
</protein>
<evidence type="ECO:0000313" key="2">
    <source>
        <dbReference type="Proteomes" id="UP001494902"/>
    </source>
</evidence>
<proteinExistence type="predicted"/>